<dbReference type="EMBL" id="JAPDMQ010000714">
    <property type="protein sequence ID" value="KAK0521062.1"/>
    <property type="molecule type" value="Genomic_DNA"/>
</dbReference>
<comment type="caution">
    <text evidence="2">The sequence shown here is derived from an EMBL/GenBank/DDBJ whole genome shotgun (WGS) entry which is preliminary data.</text>
</comment>
<proteinExistence type="predicted"/>
<feature type="region of interest" description="Disordered" evidence="1">
    <location>
        <begin position="185"/>
        <end position="242"/>
    </location>
</feature>
<feature type="compositionally biased region" description="Basic and acidic residues" evidence="1">
    <location>
        <begin position="185"/>
        <end position="204"/>
    </location>
</feature>
<gene>
    <name evidence="2" type="ORF">OC842_006899</name>
</gene>
<protein>
    <submittedName>
        <fullName evidence="2">Uncharacterized protein</fullName>
    </submittedName>
</protein>
<accession>A0AAN6JMY5</accession>
<organism evidence="2 3">
    <name type="scientific">Tilletia horrida</name>
    <dbReference type="NCBI Taxonomy" id="155126"/>
    <lineage>
        <taxon>Eukaryota</taxon>
        <taxon>Fungi</taxon>
        <taxon>Dikarya</taxon>
        <taxon>Basidiomycota</taxon>
        <taxon>Ustilaginomycotina</taxon>
        <taxon>Exobasidiomycetes</taxon>
        <taxon>Tilletiales</taxon>
        <taxon>Tilletiaceae</taxon>
        <taxon>Tilletia</taxon>
    </lineage>
</organism>
<dbReference type="Proteomes" id="UP001176521">
    <property type="component" value="Unassembled WGS sequence"/>
</dbReference>
<evidence type="ECO:0000313" key="3">
    <source>
        <dbReference type="Proteomes" id="UP001176521"/>
    </source>
</evidence>
<evidence type="ECO:0000256" key="1">
    <source>
        <dbReference type="SAM" id="MobiDB-lite"/>
    </source>
</evidence>
<sequence length="242" mass="26689">MPPFSFDLLHLRRHHFTPTKTSVPSPQRDSSSTRSTMLPINSATTSSSPKTPSRDPPSPPRWTVTSSAFALPDTDTDTDSDDEPEFLEARRSAVPGGSAPVINFAPLQEAPPNGPGIAELLRRVGFTLEDLPNYNGGFVYTSVNAWLSRDPTVNAAQVLAMVCQKLVNAELAKWRKEQKLIEERNRNADRATRSKTKANTEVRLRGGRFYIRDSASPKPKPKDCLNGPARKPKSSAASRRRP</sequence>
<evidence type="ECO:0000313" key="2">
    <source>
        <dbReference type="EMBL" id="KAK0521062.1"/>
    </source>
</evidence>
<name>A0AAN6JMY5_9BASI</name>
<reference evidence="2" key="1">
    <citation type="journal article" date="2023" name="PhytoFront">
        <title>Draft Genome Resources of Seven Strains of Tilletia horrida, Causal Agent of Kernel Smut of Rice.</title>
        <authorList>
            <person name="Khanal S."/>
            <person name="Antony Babu S."/>
            <person name="Zhou X.G."/>
        </authorList>
    </citation>
    <scope>NUCLEOTIDE SEQUENCE</scope>
    <source>
        <strain evidence="2">TX3</strain>
    </source>
</reference>
<feature type="compositionally biased region" description="Acidic residues" evidence="1">
    <location>
        <begin position="74"/>
        <end position="84"/>
    </location>
</feature>
<keyword evidence="3" id="KW-1185">Reference proteome</keyword>
<feature type="compositionally biased region" description="Low complexity" evidence="1">
    <location>
        <begin position="42"/>
        <end position="51"/>
    </location>
</feature>
<feature type="compositionally biased region" description="Polar residues" evidence="1">
    <location>
        <begin position="18"/>
        <end position="41"/>
    </location>
</feature>
<feature type="compositionally biased region" description="Basic residues" evidence="1">
    <location>
        <begin position="230"/>
        <end position="242"/>
    </location>
</feature>
<feature type="region of interest" description="Disordered" evidence="1">
    <location>
        <begin position="17"/>
        <end position="84"/>
    </location>
</feature>
<dbReference type="AlphaFoldDB" id="A0AAN6JMY5"/>